<dbReference type="Gene3D" id="1.20.1260.10">
    <property type="match status" value="1"/>
</dbReference>
<dbReference type="AlphaFoldDB" id="A0A7C4RSR9"/>
<protein>
    <recommendedName>
        <fullName evidence="2">Rubrerythrin diiron-binding domain-containing protein</fullName>
    </recommendedName>
</protein>
<comment type="caution">
    <text evidence="1">The sequence shown here is derived from an EMBL/GenBank/DDBJ whole genome shotgun (WGS) entry which is preliminary data.</text>
</comment>
<dbReference type="InterPro" id="IPR009078">
    <property type="entry name" value="Ferritin-like_SF"/>
</dbReference>
<dbReference type="SUPFAM" id="SSF47240">
    <property type="entry name" value="Ferritin-like"/>
    <property type="match status" value="1"/>
</dbReference>
<dbReference type="InterPro" id="IPR012347">
    <property type="entry name" value="Ferritin-like"/>
</dbReference>
<dbReference type="EMBL" id="DSUH01000193">
    <property type="protein sequence ID" value="HGU32818.1"/>
    <property type="molecule type" value="Genomic_DNA"/>
</dbReference>
<gene>
    <name evidence="1" type="ORF">ENS29_08180</name>
</gene>
<reference evidence="1" key="1">
    <citation type="journal article" date="2020" name="mSystems">
        <title>Genome- and Community-Level Interaction Insights into Carbon Utilization and Element Cycling Functions of Hydrothermarchaeota in Hydrothermal Sediment.</title>
        <authorList>
            <person name="Zhou Z."/>
            <person name="Liu Y."/>
            <person name="Xu W."/>
            <person name="Pan J."/>
            <person name="Luo Z.H."/>
            <person name="Li M."/>
        </authorList>
    </citation>
    <scope>NUCLEOTIDE SEQUENCE [LARGE SCALE GENOMIC DNA]</scope>
    <source>
        <strain evidence="1">SpSt-477</strain>
    </source>
</reference>
<proteinExistence type="predicted"/>
<organism evidence="1">
    <name type="scientific">Desulfatirhabdium butyrativorans</name>
    <dbReference type="NCBI Taxonomy" id="340467"/>
    <lineage>
        <taxon>Bacteria</taxon>
        <taxon>Pseudomonadati</taxon>
        <taxon>Thermodesulfobacteriota</taxon>
        <taxon>Desulfobacteria</taxon>
        <taxon>Desulfobacterales</taxon>
        <taxon>Desulfatirhabdiaceae</taxon>
        <taxon>Desulfatirhabdium</taxon>
    </lineage>
</organism>
<accession>A0A7C4RSR9</accession>
<dbReference type="CDD" id="cd01045">
    <property type="entry name" value="Ferritin_like_AB"/>
    <property type="match status" value="1"/>
</dbReference>
<evidence type="ECO:0000313" key="1">
    <source>
        <dbReference type="EMBL" id="HGU32818.1"/>
    </source>
</evidence>
<name>A0A7C4RSR9_9BACT</name>
<evidence type="ECO:0008006" key="2">
    <source>
        <dbReference type="Google" id="ProtNLM"/>
    </source>
</evidence>
<sequence>MMYCFNAAEMFQLAIEIKENGKAFYQDAQAKISDPEVKQQLAALAQEEQAHIEKIKRLKAESIWGDAPSTFDPENELEAYVKATADQHVYKTCGALTGKLSEIQDVGDVLKLALQFEKDTVIFFLSMQEAICEGKDREVLDLLVKDELARVKRLSMQIQRMGYCRL</sequence>